<proteinExistence type="predicted"/>
<dbReference type="InterPro" id="IPR018846">
    <property type="entry name" value="Beta-prop_RSE1/DDB1/CPSF1_1st"/>
</dbReference>
<dbReference type="InParanoid" id="A0A448YJI5"/>
<keyword evidence="6" id="KW-1185">Reference proteome</keyword>
<accession>A0A448YJI5</accession>
<evidence type="ECO:0000313" key="5">
    <source>
        <dbReference type="EMBL" id="VEU21067.1"/>
    </source>
</evidence>
<dbReference type="OrthoDB" id="3997759at2759"/>
<feature type="domain" description="RSE1/DDB1/CPSF1 C-terminal" evidence="3">
    <location>
        <begin position="572"/>
        <end position="798"/>
    </location>
</feature>
<gene>
    <name evidence="5" type="ORF">BRENAR_LOCUS1802</name>
</gene>
<dbReference type="AlphaFoldDB" id="A0A448YJI5"/>
<dbReference type="STRING" id="13370.A0A448YJI5"/>
<sequence>MPLILKDLYKHPDVVIDSFAIQLDAQGEKSYLVVRPFLIEIFKFRSGTAEPLLVAHFDSKLRIVAANHVLASGQKSEWIILLNEANYLSVLAPSLDINGPSLVVIQTFQVHDHLNSGKGNVDTVSESITVLSVAPIIEVDSQQRFIILYSCRCFLMVFELRPSKSKIFNQAALNETPRQVLKNKEAALLRAYKVFEDPLIVTIGSSPVEFIKFLPHTSDIDNVETTWFGMVVRDESLRYSLSWYKITKVKLLGVESVKRMTPLDSKPTLICPLPDNALLIVCSSTQYCYPAPDLRMQCDLEGVKIFRSYASKQFVGLDVGNPSFTISSCRVDKDCLLICSQKGDYHLISMETQMQGEEKPNTMVSERLRGENHFALPDGRKNRFELKKWAMSKCGRSELTADYLILTGLKRLVLGIASTASSGIFDWKDPKDTLQVIDNAELLPITFLSFHNAKRIMYAKGTYEGAKLYYGDRALSVTGATIKKVSIVDSPILGLLFVILTESYAADDPNDPDSINVQDRILIYDSNFSKLSSYEFDSGCSCFDLLPLEGLQCYFSEEVEVTEQVSSGLRDKMLDSFLAVSSFVDEMNIVKSDVLLFTVDENGKLELTTTATINRELNYLLKLNERKCILLGRHSMFWISISAYMKASSLSLKFILASRCLGLPCAYITQAEKITPDGKELMVADSFDGLYFVKLHDSEDKVVKVERLLSQINISTFKMIGKDGLVVCDTIGNLCLFQFNQNKCLSMVSEMNLNAGSIGVISTTLTGSDVSLQDVLDNMGIKRPICTVGTNEGRIVEICGAGMSPRLNAVINYQNLLGSMYSNTMDDEQRRESMEIPPLDEGSKLDLKALTKNSPDGWLSNGSFLQQKYIRILPGSGPMRVHHSFADSLPEIPIVDCHYIRSKVGLYRVEEPQEVASFVDSL</sequence>
<dbReference type="Proteomes" id="UP000290900">
    <property type="component" value="Unassembled WGS sequence"/>
</dbReference>
<dbReference type="InterPro" id="IPR004871">
    <property type="entry name" value="RSE1/DDB1/CPSF1_C"/>
</dbReference>
<keyword evidence="2" id="KW-0507">mRNA processing</keyword>
<dbReference type="EMBL" id="CAACVR010000009">
    <property type="protein sequence ID" value="VEU21067.1"/>
    <property type="molecule type" value="Genomic_DNA"/>
</dbReference>
<dbReference type="Pfam" id="PF03178">
    <property type="entry name" value="CPSF_A"/>
    <property type="match status" value="1"/>
</dbReference>
<evidence type="ECO:0000256" key="1">
    <source>
        <dbReference type="ARBA" id="ARBA00004123"/>
    </source>
</evidence>
<evidence type="ECO:0000313" key="6">
    <source>
        <dbReference type="Proteomes" id="UP000290900"/>
    </source>
</evidence>
<dbReference type="GO" id="GO:0003676">
    <property type="term" value="F:nucleic acid binding"/>
    <property type="evidence" value="ECO:0007669"/>
    <property type="project" value="InterPro"/>
</dbReference>
<evidence type="ECO:0000259" key="3">
    <source>
        <dbReference type="Pfam" id="PF03178"/>
    </source>
</evidence>
<comment type="subcellular location">
    <subcellularLocation>
        <location evidence="1">Nucleus</location>
    </subcellularLocation>
</comment>
<evidence type="ECO:0000259" key="4">
    <source>
        <dbReference type="Pfam" id="PF10433"/>
    </source>
</evidence>
<evidence type="ECO:0000256" key="2">
    <source>
        <dbReference type="ARBA" id="ARBA00022664"/>
    </source>
</evidence>
<feature type="domain" description="RSE1/DDB1/CPSF1 first beta-propeller" evidence="4">
    <location>
        <begin position="136"/>
        <end position="361"/>
    </location>
</feature>
<organism evidence="5 6">
    <name type="scientific">Brettanomyces naardenensis</name>
    <name type="common">Yeast</name>
    <dbReference type="NCBI Taxonomy" id="13370"/>
    <lineage>
        <taxon>Eukaryota</taxon>
        <taxon>Fungi</taxon>
        <taxon>Dikarya</taxon>
        <taxon>Ascomycota</taxon>
        <taxon>Saccharomycotina</taxon>
        <taxon>Pichiomycetes</taxon>
        <taxon>Pichiales</taxon>
        <taxon>Pichiaceae</taxon>
        <taxon>Brettanomyces</taxon>
    </lineage>
</organism>
<dbReference type="Pfam" id="PF10433">
    <property type="entry name" value="Beta-prop_RSE1_1st"/>
    <property type="match status" value="1"/>
</dbReference>
<dbReference type="InterPro" id="IPR015943">
    <property type="entry name" value="WD40/YVTN_repeat-like_dom_sf"/>
</dbReference>
<dbReference type="Gene3D" id="2.130.10.10">
    <property type="entry name" value="YVTN repeat-like/Quinoprotein amine dehydrogenase"/>
    <property type="match status" value="2"/>
</dbReference>
<dbReference type="GO" id="GO:0005634">
    <property type="term" value="C:nucleus"/>
    <property type="evidence" value="ECO:0007669"/>
    <property type="project" value="UniProtKB-SubCell"/>
</dbReference>
<reference evidence="5 6" key="1">
    <citation type="submission" date="2018-12" db="EMBL/GenBank/DDBJ databases">
        <authorList>
            <person name="Tiukova I."/>
            <person name="Dainat J."/>
        </authorList>
    </citation>
    <scope>NUCLEOTIDE SEQUENCE [LARGE SCALE GENOMIC DNA]</scope>
</reference>
<protein>
    <submittedName>
        <fullName evidence="5">DEKNAAC101945</fullName>
    </submittedName>
</protein>
<name>A0A448YJI5_BRENA</name>